<dbReference type="PRINTS" id="PR01438">
    <property type="entry name" value="UNVRSLSTRESS"/>
</dbReference>
<proteinExistence type="predicted"/>
<dbReference type="Proteomes" id="UP000735302">
    <property type="component" value="Unassembled WGS sequence"/>
</dbReference>
<evidence type="ECO:0000259" key="1">
    <source>
        <dbReference type="Pfam" id="PF00582"/>
    </source>
</evidence>
<feature type="domain" description="UspA" evidence="1">
    <location>
        <begin position="66"/>
        <end position="119"/>
    </location>
</feature>
<protein>
    <submittedName>
        <fullName evidence="2">Stress response protein nhax</fullName>
    </submittedName>
</protein>
<accession>A0AAV3Z8S0</accession>
<gene>
    <name evidence="2" type="ORF">PoB_001733800</name>
</gene>
<dbReference type="CDD" id="cd23659">
    <property type="entry name" value="USP_At3g01520-like"/>
    <property type="match status" value="1"/>
</dbReference>
<keyword evidence="3" id="KW-1185">Reference proteome</keyword>
<dbReference type="Gene3D" id="3.40.50.620">
    <property type="entry name" value="HUPs"/>
    <property type="match status" value="1"/>
</dbReference>
<dbReference type="SUPFAM" id="SSF52402">
    <property type="entry name" value="Adenine nucleotide alpha hydrolases-like"/>
    <property type="match status" value="1"/>
</dbReference>
<reference evidence="2 3" key="1">
    <citation type="journal article" date="2021" name="Elife">
        <title>Chloroplast acquisition without the gene transfer in kleptoplastic sea slugs, Plakobranchus ocellatus.</title>
        <authorList>
            <person name="Maeda T."/>
            <person name="Takahashi S."/>
            <person name="Yoshida T."/>
            <person name="Shimamura S."/>
            <person name="Takaki Y."/>
            <person name="Nagai Y."/>
            <person name="Toyoda A."/>
            <person name="Suzuki Y."/>
            <person name="Arimoto A."/>
            <person name="Ishii H."/>
            <person name="Satoh N."/>
            <person name="Nishiyama T."/>
            <person name="Hasebe M."/>
            <person name="Maruyama T."/>
            <person name="Minagawa J."/>
            <person name="Obokata J."/>
            <person name="Shigenobu S."/>
        </authorList>
    </citation>
    <scope>NUCLEOTIDE SEQUENCE [LARGE SCALE GENOMIC DNA]</scope>
</reference>
<dbReference type="EMBL" id="BLXT01002074">
    <property type="protein sequence ID" value="GFN90832.1"/>
    <property type="molecule type" value="Genomic_DNA"/>
</dbReference>
<comment type="caution">
    <text evidence="2">The sequence shown here is derived from an EMBL/GenBank/DDBJ whole genome shotgun (WGS) entry which is preliminary data.</text>
</comment>
<dbReference type="InterPro" id="IPR006015">
    <property type="entry name" value="Universal_stress_UspA"/>
</dbReference>
<evidence type="ECO:0000313" key="3">
    <source>
        <dbReference type="Proteomes" id="UP000735302"/>
    </source>
</evidence>
<dbReference type="PANTHER" id="PTHR31964">
    <property type="entry name" value="ADENINE NUCLEOTIDE ALPHA HYDROLASES-LIKE SUPERFAMILY PROTEIN"/>
    <property type="match status" value="1"/>
</dbReference>
<organism evidence="2 3">
    <name type="scientific">Plakobranchus ocellatus</name>
    <dbReference type="NCBI Taxonomy" id="259542"/>
    <lineage>
        <taxon>Eukaryota</taxon>
        <taxon>Metazoa</taxon>
        <taxon>Spiralia</taxon>
        <taxon>Lophotrochozoa</taxon>
        <taxon>Mollusca</taxon>
        <taxon>Gastropoda</taxon>
        <taxon>Heterobranchia</taxon>
        <taxon>Euthyneura</taxon>
        <taxon>Panpulmonata</taxon>
        <taxon>Sacoglossa</taxon>
        <taxon>Placobranchoidea</taxon>
        <taxon>Plakobranchidae</taxon>
        <taxon>Plakobranchus</taxon>
    </lineage>
</organism>
<name>A0AAV3Z8S0_9GAST</name>
<sequence>MVRTDVIAVDGSTHSQYAFDSGRAADVDAICAAVKKRNDEIGNLTDGYMNILRAKKVQAKLLTPSGDKPGELIVKTAKEQDASSIVMGTRGLGSIRRTFLGSVSEFVVHHSHCPVTVVREKQDC</sequence>
<dbReference type="Pfam" id="PF00582">
    <property type="entry name" value="Usp"/>
    <property type="match status" value="1"/>
</dbReference>
<dbReference type="InterPro" id="IPR006016">
    <property type="entry name" value="UspA"/>
</dbReference>
<evidence type="ECO:0000313" key="2">
    <source>
        <dbReference type="EMBL" id="GFN90832.1"/>
    </source>
</evidence>
<dbReference type="AlphaFoldDB" id="A0AAV3Z8S0"/>
<dbReference type="InterPro" id="IPR014729">
    <property type="entry name" value="Rossmann-like_a/b/a_fold"/>
</dbReference>
<dbReference type="PANTHER" id="PTHR31964:SF113">
    <property type="entry name" value="USPA DOMAIN-CONTAINING PROTEIN"/>
    <property type="match status" value="1"/>
</dbReference>